<evidence type="ECO:0000259" key="3">
    <source>
        <dbReference type="SMART" id="SM00824"/>
    </source>
</evidence>
<dbReference type="SUPFAM" id="SSF53474">
    <property type="entry name" value="alpha/beta-Hydrolases"/>
    <property type="match status" value="1"/>
</dbReference>
<keyword evidence="2" id="KW-0378">Hydrolase</keyword>
<dbReference type="OrthoDB" id="8480037at2"/>
<dbReference type="Proteomes" id="UP000245992">
    <property type="component" value="Unassembled WGS sequence"/>
</dbReference>
<evidence type="ECO:0000313" key="5">
    <source>
        <dbReference type="Proteomes" id="UP000245992"/>
    </source>
</evidence>
<sequence>MDSKWFRRYGQAGPGEPGSPRLICFPHAGGAASAYAGLARLLAPHFDVLAVQYPGRQDRRRETPERGIAPLAGRIAARLLEGGPGPYVLFGHSMGALVAYETARALQKRGSAGPGRLFLSGRGAPGVTPSPHDQLDGDEAILAAVRRLGGTDAAVLDDPELLDMALPPLRADYAALASYRWAPDPVLDVPVTVLVGADDPVVPVEAADGWRERTTQEGEMLVFPGGHFYLGGQLGEVAGVIADRAGVRVRS</sequence>
<comment type="caution">
    <text evidence="4">The sequence shown here is derived from an EMBL/GenBank/DDBJ whole genome shotgun (WGS) entry which is preliminary data.</text>
</comment>
<dbReference type="Gene3D" id="3.40.50.1820">
    <property type="entry name" value="alpha/beta hydrolase"/>
    <property type="match status" value="1"/>
</dbReference>
<proteinExistence type="inferred from homology"/>
<protein>
    <submittedName>
        <fullName evidence="4">Thioesterase</fullName>
    </submittedName>
</protein>
<dbReference type="InterPro" id="IPR020802">
    <property type="entry name" value="TesA-like"/>
</dbReference>
<accession>A0A2T7SZ57</accession>
<dbReference type="InterPro" id="IPR029058">
    <property type="entry name" value="AB_hydrolase_fold"/>
</dbReference>
<dbReference type="AlphaFoldDB" id="A0A2T7SZ57"/>
<dbReference type="STRING" id="1440053.GCA_000718095_03092"/>
<dbReference type="PANTHER" id="PTHR11487">
    <property type="entry name" value="THIOESTERASE"/>
    <property type="match status" value="1"/>
</dbReference>
<dbReference type="PANTHER" id="PTHR11487:SF0">
    <property type="entry name" value="S-ACYL FATTY ACID SYNTHASE THIOESTERASE, MEDIUM CHAIN"/>
    <property type="match status" value="1"/>
</dbReference>
<dbReference type="GO" id="GO:0016787">
    <property type="term" value="F:hydrolase activity"/>
    <property type="evidence" value="ECO:0007669"/>
    <property type="project" value="UniProtKB-KW"/>
</dbReference>
<evidence type="ECO:0000313" key="4">
    <source>
        <dbReference type="EMBL" id="PVE08165.1"/>
    </source>
</evidence>
<dbReference type="InterPro" id="IPR001031">
    <property type="entry name" value="Thioesterase"/>
</dbReference>
<keyword evidence="5" id="KW-1185">Reference proteome</keyword>
<name>A0A2T7SZ57_9ACTN</name>
<dbReference type="EMBL" id="AZSP01000264">
    <property type="protein sequence ID" value="PVE08165.1"/>
    <property type="molecule type" value="Genomic_DNA"/>
</dbReference>
<dbReference type="GO" id="GO:0008610">
    <property type="term" value="P:lipid biosynthetic process"/>
    <property type="evidence" value="ECO:0007669"/>
    <property type="project" value="TreeGrafter"/>
</dbReference>
<dbReference type="InterPro" id="IPR012223">
    <property type="entry name" value="TEII"/>
</dbReference>
<organism evidence="4 5">
    <name type="scientific">Streptomyces scopuliridis RB72</name>
    <dbReference type="NCBI Taxonomy" id="1440053"/>
    <lineage>
        <taxon>Bacteria</taxon>
        <taxon>Bacillati</taxon>
        <taxon>Actinomycetota</taxon>
        <taxon>Actinomycetes</taxon>
        <taxon>Kitasatosporales</taxon>
        <taxon>Streptomycetaceae</taxon>
        <taxon>Streptomyces</taxon>
    </lineage>
</organism>
<dbReference type="SMART" id="SM00824">
    <property type="entry name" value="PKS_TE"/>
    <property type="match status" value="1"/>
</dbReference>
<evidence type="ECO:0000256" key="2">
    <source>
        <dbReference type="ARBA" id="ARBA00022801"/>
    </source>
</evidence>
<reference evidence="4 5" key="1">
    <citation type="submission" date="2013-12" db="EMBL/GenBank/DDBJ databases">
        <title>Annotated genome of Streptomyces scopuliridis.</title>
        <authorList>
            <person name="Olson J.B."/>
        </authorList>
    </citation>
    <scope>NUCLEOTIDE SEQUENCE [LARGE SCALE GENOMIC DNA]</scope>
    <source>
        <strain evidence="4 5">RB72</strain>
    </source>
</reference>
<dbReference type="RefSeq" id="WP_037727797.1">
    <property type="nucleotide sequence ID" value="NZ_AZSP01000264.1"/>
</dbReference>
<evidence type="ECO:0000256" key="1">
    <source>
        <dbReference type="ARBA" id="ARBA00007169"/>
    </source>
</evidence>
<gene>
    <name evidence="4" type="ORF">Y717_19790</name>
</gene>
<dbReference type="Pfam" id="PF00975">
    <property type="entry name" value="Thioesterase"/>
    <property type="match status" value="1"/>
</dbReference>
<feature type="domain" description="Thioesterase TesA-like" evidence="3">
    <location>
        <begin position="23"/>
        <end position="241"/>
    </location>
</feature>
<comment type="similarity">
    <text evidence="1">Belongs to the thioesterase family.</text>
</comment>